<evidence type="ECO:0000259" key="1">
    <source>
        <dbReference type="Pfam" id="PF02036"/>
    </source>
</evidence>
<dbReference type="Proteomes" id="UP000251853">
    <property type="component" value="Unassembled WGS sequence"/>
</dbReference>
<dbReference type="Gene3D" id="3.30.1050.10">
    <property type="entry name" value="SCP2 sterol-binding domain"/>
    <property type="match status" value="1"/>
</dbReference>
<dbReference type="PANTHER" id="PTHR10094">
    <property type="entry name" value="STEROL CARRIER PROTEIN 2 SCP-2 FAMILY PROTEIN"/>
    <property type="match status" value="1"/>
</dbReference>
<organism evidence="2 4">
    <name type="scientific">Enterocloster clostridioformis</name>
    <dbReference type="NCBI Taxonomy" id="1531"/>
    <lineage>
        <taxon>Bacteria</taxon>
        <taxon>Bacillati</taxon>
        <taxon>Bacillota</taxon>
        <taxon>Clostridia</taxon>
        <taxon>Lachnospirales</taxon>
        <taxon>Lachnospiraceae</taxon>
        <taxon>Enterocloster</taxon>
    </lineage>
</organism>
<sequence length="105" mass="11955">MSYEEVFEKVKEIFMKADVSKVEEHLAFQFNITGEGEGAFYAEVRDGSLRVEPYEYYDRDAMFICSADTLMKLASGKLDPVFAFTTGKLKVEGSLEKALMLQKFV</sequence>
<dbReference type="PANTHER" id="PTHR10094:SF25">
    <property type="entry name" value="SCP2 STEROL-BINDING DOMAIN-CONTAINING PROTEIN 1"/>
    <property type="match status" value="1"/>
</dbReference>
<dbReference type="SUPFAM" id="SSF55718">
    <property type="entry name" value="SCP-like"/>
    <property type="match status" value="1"/>
</dbReference>
<name>A0A174CM66_9FIRM</name>
<reference evidence="2 4" key="1">
    <citation type="submission" date="2015-09" db="EMBL/GenBank/DDBJ databases">
        <authorList>
            <consortium name="Pathogen Informatics"/>
        </authorList>
    </citation>
    <scope>NUCLEOTIDE SEQUENCE [LARGE SCALE GENOMIC DNA]</scope>
    <source>
        <strain evidence="2 4">2789STDY5834865</strain>
    </source>
</reference>
<dbReference type="Proteomes" id="UP000095512">
    <property type="component" value="Unassembled WGS sequence"/>
</dbReference>
<dbReference type="Pfam" id="PF02036">
    <property type="entry name" value="SCP2"/>
    <property type="match status" value="1"/>
</dbReference>
<evidence type="ECO:0000313" key="3">
    <source>
        <dbReference type="EMBL" id="SQB04694.1"/>
    </source>
</evidence>
<feature type="domain" description="SCP2" evidence="1">
    <location>
        <begin position="20"/>
        <end position="103"/>
    </location>
</feature>
<dbReference type="EMBL" id="CZAB01000003">
    <property type="protein sequence ID" value="CUO14303.1"/>
    <property type="molecule type" value="Genomic_DNA"/>
</dbReference>
<proteinExistence type="predicted"/>
<dbReference type="RefSeq" id="WP_022200894.1">
    <property type="nucleotide sequence ID" value="NZ_CZAB01000003.1"/>
</dbReference>
<evidence type="ECO:0000313" key="4">
    <source>
        <dbReference type="Proteomes" id="UP000095512"/>
    </source>
</evidence>
<evidence type="ECO:0000313" key="5">
    <source>
        <dbReference type="Proteomes" id="UP000251853"/>
    </source>
</evidence>
<gene>
    <name evidence="2" type="ORF">ERS852480_00509</name>
    <name evidence="3" type="ORF">NCTC11224_01114</name>
</gene>
<accession>A0A174CM66</accession>
<evidence type="ECO:0000313" key="2">
    <source>
        <dbReference type="EMBL" id="CUO14303.1"/>
    </source>
</evidence>
<reference evidence="3 5" key="2">
    <citation type="submission" date="2018-06" db="EMBL/GenBank/DDBJ databases">
        <authorList>
            <consortium name="Pathogen Informatics"/>
            <person name="Doyle S."/>
        </authorList>
    </citation>
    <scope>NUCLEOTIDE SEQUENCE [LARGE SCALE GENOMIC DNA]</scope>
    <source>
        <strain evidence="3 5">NCTC11224</strain>
    </source>
</reference>
<protein>
    <submittedName>
        <fullName evidence="2 3">Sterol carrier protein</fullName>
    </submittedName>
</protein>
<keyword evidence="5" id="KW-1185">Reference proteome</keyword>
<dbReference type="EMBL" id="UAVW01000001">
    <property type="protein sequence ID" value="SQB04694.1"/>
    <property type="molecule type" value="Genomic_DNA"/>
</dbReference>
<dbReference type="InterPro" id="IPR036527">
    <property type="entry name" value="SCP2_sterol-bd_dom_sf"/>
</dbReference>
<dbReference type="AlphaFoldDB" id="A0A174CM66"/>
<dbReference type="InterPro" id="IPR003033">
    <property type="entry name" value="SCP2_sterol-bd_dom"/>
</dbReference>
<dbReference type="GO" id="GO:0005829">
    <property type="term" value="C:cytosol"/>
    <property type="evidence" value="ECO:0007669"/>
    <property type="project" value="TreeGrafter"/>
</dbReference>